<comment type="subcellular location">
    <subcellularLocation>
        <location evidence="1">Mitochondrion inner membrane</location>
        <topology evidence="1">Single-pass membrane protein</topology>
    </subcellularLocation>
</comment>
<keyword evidence="2 7" id="KW-0812">Transmembrane</keyword>
<dbReference type="PANTHER" id="PTHR14009:SF13">
    <property type="entry name" value="LETM1 DOMAIN-CONTAINING PROTEIN 1"/>
    <property type="match status" value="1"/>
</dbReference>
<evidence type="ECO:0000256" key="7">
    <source>
        <dbReference type="SAM" id="Phobius"/>
    </source>
</evidence>
<evidence type="ECO:0000256" key="2">
    <source>
        <dbReference type="ARBA" id="ARBA00022692"/>
    </source>
</evidence>
<evidence type="ECO:0000256" key="6">
    <source>
        <dbReference type="ARBA" id="ARBA00023136"/>
    </source>
</evidence>
<dbReference type="Pfam" id="PF07766">
    <property type="entry name" value="LETM1_RBD"/>
    <property type="match status" value="1"/>
</dbReference>
<dbReference type="EnsemblMetazoa" id="XM_011405145.2">
    <property type="protein sequence ID" value="XP_011403447.1"/>
    <property type="gene ID" value="LOC105312468"/>
</dbReference>
<evidence type="ECO:0000256" key="4">
    <source>
        <dbReference type="ARBA" id="ARBA00022989"/>
    </source>
</evidence>
<dbReference type="Proteomes" id="UP000007879">
    <property type="component" value="Unassembled WGS sequence"/>
</dbReference>
<reference evidence="9" key="2">
    <citation type="submission" date="2017-05" db="UniProtKB">
        <authorList>
            <consortium name="EnsemblMetazoa"/>
        </authorList>
    </citation>
    <scope>IDENTIFICATION</scope>
</reference>
<dbReference type="STRING" id="400682.A0A1X7V2C5"/>
<feature type="domain" description="Letm1 RBD" evidence="8">
    <location>
        <begin position="112"/>
        <end position="326"/>
    </location>
</feature>
<evidence type="ECO:0000256" key="5">
    <source>
        <dbReference type="ARBA" id="ARBA00023128"/>
    </source>
</evidence>
<evidence type="ECO:0000313" key="10">
    <source>
        <dbReference type="Proteomes" id="UP000007879"/>
    </source>
</evidence>
<gene>
    <name evidence="9" type="primary">105312468</name>
</gene>
<keyword evidence="4 7" id="KW-1133">Transmembrane helix</keyword>
<keyword evidence="6 7" id="KW-0472">Membrane</keyword>
<name>A0A1X7V2C5_AMPQE</name>
<dbReference type="InterPro" id="IPR044202">
    <property type="entry name" value="LETM1/MDM38-like"/>
</dbReference>
<dbReference type="KEGG" id="aqu:105312468"/>
<dbReference type="GO" id="GO:0005743">
    <property type="term" value="C:mitochondrial inner membrane"/>
    <property type="evidence" value="ECO:0007669"/>
    <property type="project" value="UniProtKB-SubCell"/>
</dbReference>
<evidence type="ECO:0000259" key="8">
    <source>
        <dbReference type="Pfam" id="PF07766"/>
    </source>
</evidence>
<evidence type="ECO:0000256" key="3">
    <source>
        <dbReference type="ARBA" id="ARBA00022792"/>
    </source>
</evidence>
<proteinExistence type="predicted"/>
<evidence type="ECO:0000256" key="1">
    <source>
        <dbReference type="ARBA" id="ARBA00004434"/>
    </source>
</evidence>
<dbReference type="GO" id="GO:0043022">
    <property type="term" value="F:ribosome binding"/>
    <property type="evidence" value="ECO:0007669"/>
    <property type="project" value="InterPro"/>
</dbReference>
<dbReference type="AlphaFoldDB" id="A0A1X7V2C5"/>
<accession>A0A1X7V2C5</accession>
<reference evidence="10" key="1">
    <citation type="journal article" date="2010" name="Nature">
        <title>The Amphimedon queenslandica genome and the evolution of animal complexity.</title>
        <authorList>
            <person name="Srivastava M."/>
            <person name="Simakov O."/>
            <person name="Chapman J."/>
            <person name="Fahey B."/>
            <person name="Gauthier M.E."/>
            <person name="Mitros T."/>
            <person name="Richards G.S."/>
            <person name="Conaco C."/>
            <person name="Dacre M."/>
            <person name="Hellsten U."/>
            <person name="Larroux C."/>
            <person name="Putnam N.H."/>
            <person name="Stanke M."/>
            <person name="Adamska M."/>
            <person name="Darling A."/>
            <person name="Degnan S.M."/>
            <person name="Oakley T.H."/>
            <person name="Plachetzki D.C."/>
            <person name="Zhai Y."/>
            <person name="Adamski M."/>
            <person name="Calcino A."/>
            <person name="Cummins S.F."/>
            <person name="Goodstein D.M."/>
            <person name="Harris C."/>
            <person name="Jackson D.J."/>
            <person name="Leys S.P."/>
            <person name="Shu S."/>
            <person name="Woodcroft B.J."/>
            <person name="Vervoort M."/>
            <person name="Kosik K.S."/>
            <person name="Manning G."/>
            <person name="Degnan B.M."/>
            <person name="Rokhsar D.S."/>
        </authorList>
    </citation>
    <scope>NUCLEOTIDE SEQUENCE [LARGE SCALE GENOMIC DNA]</scope>
</reference>
<keyword evidence="3" id="KW-0999">Mitochondrion inner membrane</keyword>
<evidence type="ECO:0000313" key="9">
    <source>
        <dbReference type="EnsemblMetazoa" id="Aqu2.1.33949_001"/>
    </source>
</evidence>
<organism evidence="9">
    <name type="scientific">Amphimedon queenslandica</name>
    <name type="common">Sponge</name>
    <dbReference type="NCBI Taxonomy" id="400682"/>
    <lineage>
        <taxon>Eukaryota</taxon>
        <taxon>Metazoa</taxon>
        <taxon>Porifera</taxon>
        <taxon>Demospongiae</taxon>
        <taxon>Heteroscleromorpha</taxon>
        <taxon>Haplosclerida</taxon>
        <taxon>Niphatidae</taxon>
        <taxon>Amphimedon</taxon>
    </lineage>
</organism>
<dbReference type="OrthoDB" id="73691at2759"/>
<dbReference type="InParanoid" id="A0A1X7V2C5"/>
<keyword evidence="10" id="KW-1185">Reference proteome</keyword>
<dbReference type="PANTHER" id="PTHR14009">
    <property type="entry name" value="LEUCINE ZIPPER-EF-HAND CONTAINING TRANSMEMBRANE PROTEIN"/>
    <property type="match status" value="1"/>
</dbReference>
<sequence length="335" mass="38988">MLRLFILSSRYSAPPFSPPTQLTCISLTRLRQTQKSFPYPPSLSLYSTLGSKQGEGYLKTRWKYIVTVVKSFVQGMKLLIKDVKEARRLRRNGLKLDGTRPRPPPESTITWEDLRFIDKTVSDLKRVFPTIALFWIPLVGYVAPFLALAFPKYLLSSHFWSADQRKEFEEKNKVMRKDNTKRLKEYLLENKNDGPVKIIADCLDKVKQQKEKDISDWNWVSESGIMSMDLSSLSSQHINCLSHSWGIKTLLPFPFWQRRRLVKRLNYIYGCDYLLQSRGINDRGRKREALMERGVSVKNVDRALDVWLSLSNSQENCPYVLLSHAPLVWVEHSNN</sequence>
<dbReference type="InterPro" id="IPR033122">
    <property type="entry name" value="LETM1-like_RBD"/>
</dbReference>
<feature type="transmembrane region" description="Helical" evidence="7">
    <location>
        <begin position="127"/>
        <end position="150"/>
    </location>
</feature>
<keyword evidence="5" id="KW-0496">Mitochondrion</keyword>
<protein>
    <recommendedName>
        <fullName evidence="8">Letm1 RBD domain-containing protein</fullName>
    </recommendedName>
</protein>
<dbReference type="EnsemblMetazoa" id="Aqu2.1.33949_001">
    <property type="protein sequence ID" value="Aqu2.1.33949_001"/>
    <property type="gene ID" value="Aqu2.1.33949"/>
</dbReference>
<dbReference type="GO" id="GO:0030003">
    <property type="term" value="P:intracellular monoatomic cation homeostasis"/>
    <property type="evidence" value="ECO:0007669"/>
    <property type="project" value="TreeGrafter"/>
</dbReference>